<evidence type="ECO:0000256" key="2">
    <source>
        <dbReference type="SAM" id="Coils"/>
    </source>
</evidence>
<dbReference type="Proteomes" id="UP000887565">
    <property type="component" value="Unplaced"/>
</dbReference>
<evidence type="ECO:0000256" key="3">
    <source>
        <dbReference type="SAM" id="MobiDB-lite"/>
    </source>
</evidence>
<keyword evidence="4" id="KW-1185">Reference proteome</keyword>
<dbReference type="InterPro" id="IPR005024">
    <property type="entry name" value="Snf7_fam"/>
</dbReference>
<evidence type="ECO:0000256" key="1">
    <source>
        <dbReference type="ARBA" id="ARBA00006190"/>
    </source>
</evidence>
<feature type="coiled-coil region" evidence="2">
    <location>
        <begin position="23"/>
        <end position="57"/>
    </location>
</feature>
<evidence type="ECO:0000313" key="4">
    <source>
        <dbReference type="Proteomes" id="UP000887565"/>
    </source>
</evidence>
<keyword evidence="2" id="KW-0175">Coiled coil</keyword>
<organism evidence="4 5">
    <name type="scientific">Romanomermis culicivorax</name>
    <name type="common">Nematode worm</name>
    <dbReference type="NCBI Taxonomy" id="13658"/>
    <lineage>
        <taxon>Eukaryota</taxon>
        <taxon>Metazoa</taxon>
        <taxon>Ecdysozoa</taxon>
        <taxon>Nematoda</taxon>
        <taxon>Enoplea</taxon>
        <taxon>Dorylaimia</taxon>
        <taxon>Mermithida</taxon>
        <taxon>Mermithoidea</taxon>
        <taxon>Mermithidae</taxon>
        <taxon>Romanomermis</taxon>
    </lineage>
</organism>
<name>A0A915J7Z8_ROMCU</name>
<dbReference type="GO" id="GO:0007034">
    <property type="term" value="P:vacuolar transport"/>
    <property type="evidence" value="ECO:0007669"/>
    <property type="project" value="InterPro"/>
</dbReference>
<dbReference type="PANTHER" id="PTHR10476">
    <property type="entry name" value="CHARGED MULTIVESICULAR BODY PROTEIN"/>
    <property type="match status" value="1"/>
</dbReference>
<feature type="region of interest" description="Disordered" evidence="3">
    <location>
        <begin position="1"/>
        <end position="20"/>
    </location>
</feature>
<accession>A0A915J7Z8</accession>
<reference evidence="5" key="1">
    <citation type="submission" date="2022-11" db="UniProtKB">
        <authorList>
            <consortium name="WormBaseParasite"/>
        </authorList>
    </citation>
    <scope>IDENTIFICATION</scope>
</reference>
<dbReference type="Gene3D" id="6.10.140.1230">
    <property type="match status" value="2"/>
</dbReference>
<feature type="compositionally biased region" description="Basic and acidic residues" evidence="3">
    <location>
        <begin position="11"/>
        <end position="20"/>
    </location>
</feature>
<proteinExistence type="inferred from homology"/>
<sequence>MTSWLGFGKPSQKEQMRQNDRIMRQTQRGLEKDRRELDMQEKQVEAEIKKLARLGNREACVILARQLVNIRKQKNRSCGMSAKVSGINTQTKAMMSNVKIADAMKTTNKVHFLGIHFLFTSFASKVVGDMNKNMNPMQVAKTMKEFEKASTKIDMTEELISDSLDDILNESGDEEEQDAVVNQILDEIGIEMSGQLAKAPNAHKDGLKLGVGSKASTSKTLTDSDLNRMLQNLKE</sequence>
<protein>
    <submittedName>
        <fullName evidence="5">Charged multivesicular body protein 2b</fullName>
    </submittedName>
</protein>
<comment type="similarity">
    <text evidence="1">Belongs to the SNF7 family.</text>
</comment>
<dbReference type="OMA" id="QDMFEDD"/>
<dbReference type="WBParaSite" id="nRc.2.0.1.t21873-RA">
    <property type="protein sequence ID" value="nRc.2.0.1.t21873-RA"/>
    <property type="gene ID" value="nRc.2.0.1.g21873"/>
</dbReference>
<evidence type="ECO:0000313" key="5">
    <source>
        <dbReference type="WBParaSite" id="nRc.2.0.1.t21873-RA"/>
    </source>
</evidence>
<dbReference type="AlphaFoldDB" id="A0A915J7Z8"/>
<dbReference type="Pfam" id="PF03357">
    <property type="entry name" value="Snf7"/>
    <property type="match status" value="2"/>
</dbReference>